<dbReference type="EMBL" id="LSRX01004813">
    <property type="protein sequence ID" value="OLP73767.1"/>
    <property type="molecule type" value="Genomic_DNA"/>
</dbReference>
<accession>A0A1Q9BSY1</accession>
<name>A0A1Q9BSY1_SYMMI</name>
<dbReference type="Proteomes" id="UP000186817">
    <property type="component" value="Unassembled WGS sequence"/>
</dbReference>
<gene>
    <name evidence="1" type="ORF">AK812_SmicGene46890</name>
</gene>
<keyword evidence="2" id="KW-1185">Reference proteome</keyword>
<organism evidence="1 2">
    <name type="scientific">Symbiodinium microadriaticum</name>
    <name type="common">Dinoflagellate</name>
    <name type="synonym">Zooxanthella microadriatica</name>
    <dbReference type="NCBI Taxonomy" id="2951"/>
    <lineage>
        <taxon>Eukaryota</taxon>
        <taxon>Sar</taxon>
        <taxon>Alveolata</taxon>
        <taxon>Dinophyceae</taxon>
        <taxon>Suessiales</taxon>
        <taxon>Symbiodiniaceae</taxon>
        <taxon>Symbiodinium</taxon>
    </lineage>
</organism>
<evidence type="ECO:0000313" key="1">
    <source>
        <dbReference type="EMBL" id="OLP73767.1"/>
    </source>
</evidence>
<proteinExistence type="predicted"/>
<protein>
    <submittedName>
        <fullName evidence="1">Uncharacterized protein</fullName>
    </submittedName>
</protein>
<dbReference type="AlphaFoldDB" id="A0A1Q9BSY1"/>
<sequence length="95" mass="10707">MDRVDYLQAGMLRDAAGRADRMLWINDERDVPLARVRGMECGGLKAFGGARQQGLPDGLVHRRYRGARTRAFQGAMMDSPSLSLVMLHKQLQTYQ</sequence>
<evidence type="ECO:0000313" key="2">
    <source>
        <dbReference type="Proteomes" id="UP000186817"/>
    </source>
</evidence>
<comment type="caution">
    <text evidence="1">The sequence shown here is derived from an EMBL/GenBank/DDBJ whole genome shotgun (WGS) entry which is preliminary data.</text>
</comment>
<reference evidence="1 2" key="1">
    <citation type="submission" date="2016-02" db="EMBL/GenBank/DDBJ databases">
        <title>Genome analysis of coral dinoflagellate symbionts highlights evolutionary adaptations to a symbiotic lifestyle.</title>
        <authorList>
            <person name="Aranda M."/>
            <person name="Li Y."/>
            <person name="Liew Y.J."/>
            <person name="Baumgarten S."/>
            <person name="Simakov O."/>
            <person name="Wilson M."/>
            <person name="Piel J."/>
            <person name="Ashoor H."/>
            <person name="Bougouffa S."/>
            <person name="Bajic V.B."/>
            <person name="Ryu T."/>
            <person name="Ravasi T."/>
            <person name="Bayer T."/>
            <person name="Micklem G."/>
            <person name="Kim H."/>
            <person name="Bhak J."/>
            <person name="Lajeunesse T.C."/>
            <person name="Voolstra C.R."/>
        </authorList>
    </citation>
    <scope>NUCLEOTIDE SEQUENCE [LARGE SCALE GENOMIC DNA]</scope>
    <source>
        <strain evidence="1 2">CCMP2467</strain>
    </source>
</reference>